<accession>L8GWZ7</accession>
<protein>
    <recommendedName>
        <fullName evidence="4">COX assembly mitochondrial protein</fullName>
    </recommendedName>
</protein>
<dbReference type="Proteomes" id="UP000011083">
    <property type="component" value="Unassembled WGS sequence"/>
</dbReference>
<evidence type="ECO:0008006" key="4">
    <source>
        <dbReference type="Google" id="ProtNLM"/>
    </source>
</evidence>
<reference evidence="2 3" key="1">
    <citation type="journal article" date="2013" name="Genome Biol.">
        <title>Genome of Acanthamoeba castellanii highlights extensive lateral gene transfer and early evolution of tyrosine kinase signaling.</title>
        <authorList>
            <person name="Clarke M."/>
            <person name="Lohan A.J."/>
            <person name="Liu B."/>
            <person name="Lagkouvardos I."/>
            <person name="Roy S."/>
            <person name="Zafar N."/>
            <person name="Bertelli C."/>
            <person name="Schilde C."/>
            <person name="Kianianmomeni A."/>
            <person name="Burglin T.R."/>
            <person name="Frech C."/>
            <person name="Turcotte B."/>
            <person name="Kopec K.O."/>
            <person name="Synnott J.M."/>
            <person name="Choo C."/>
            <person name="Paponov I."/>
            <person name="Finkler A."/>
            <person name="Soon Heng Tan C."/>
            <person name="Hutchins A.P."/>
            <person name="Weinmeier T."/>
            <person name="Rattei T."/>
            <person name="Chu J.S."/>
            <person name="Gimenez G."/>
            <person name="Irimia M."/>
            <person name="Rigden D.J."/>
            <person name="Fitzpatrick D.A."/>
            <person name="Lorenzo-Morales J."/>
            <person name="Bateman A."/>
            <person name="Chiu C.H."/>
            <person name="Tang P."/>
            <person name="Hegemann P."/>
            <person name="Fromm H."/>
            <person name="Raoult D."/>
            <person name="Greub G."/>
            <person name="Miranda-Saavedra D."/>
            <person name="Chen N."/>
            <person name="Nash P."/>
            <person name="Ginger M.L."/>
            <person name="Horn M."/>
            <person name="Schaap P."/>
            <person name="Caler L."/>
            <person name="Loftus B."/>
        </authorList>
    </citation>
    <scope>NUCLEOTIDE SEQUENCE [LARGE SCALE GENOMIC DNA]</scope>
    <source>
        <strain evidence="2 3">Neff</strain>
    </source>
</reference>
<gene>
    <name evidence="2" type="ORF">ACA1_062840</name>
</gene>
<evidence type="ECO:0000313" key="3">
    <source>
        <dbReference type="Proteomes" id="UP000011083"/>
    </source>
</evidence>
<proteinExistence type="predicted"/>
<feature type="region of interest" description="Disordered" evidence="1">
    <location>
        <begin position="1"/>
        <end position="39"/>
    </location>
</feature>
<dbReference type="RefSeq" id="XP_004339543.1">
    <property type="nucleotide sequence ID" value="XM_004339495.1"/>
</dbReference>
<sequence length="111" mass="13428">MERSGADEEVAEQQRRREEEAFRKAARQPAERRKQEQEQARIACYPYEQALHQCYETKWFPMITCYEENNAFWDCFKEKRGFLKSKLDLWQEQRLDKTAASPQQPPPRNNQ</sequence>
<dbReference type="KEGG" id="acan:ACA1_062840"/>
<evidence type="ECO:0000313" key="2">
    <source>
        <dbReference type="EMBL" id="ELR17530.1"/>
    </source>
</evidence>
<dbReference type="VEuPathDB" id="AmoebaDB:ACA1_062840"/>
<dbReference type="EMBL" id="KB007974">
    <property type="protein sequence ID" value="ELR17530.1"/>
    <property type="molecule type" value="Genomic_DNA"/>
</dbReference>
<dbReference type="AlphaFoldDB" id="L8GWZ7"/>
<organism evidence="2 3">
    <name type="scientific">Acanthamoeba castellanii (strain ATCC 30010 / Neff)</name>
    <dbReference type="NCBI Taxonomy" id="1257118"/>
    <lineage>
        <taxon>Eukaryota</taxon>
        <taxon>Amoebozoa</taxon>
        <taxon>Discosea</taxon>
        <taxon>Longamoebia</taxon>
        <taxon>Centramoebida</taxon>
        <taxon>Acanthamoebidae</taxon>
        <taxon>Acanthamoeba</taxon>
    </lineage>
</organism>
<keyword evidence="3" id="KW-1185">Reference proteome</keyword>
<name>L8GWZ7_ACACF</name>
<evidence type="ECO:0000256" key="1">
    <source>
        <dbReference type="SAM" id="MobiDB-lite"/>
    </source>
</evidence>
<dbReference type="GeneID" id="14918422"/>